<dbReference type="AlphaFoldDB" id="A0A2R6NRA3"/>
<dbReference type="InterPro" id="IPR001128">
    <property type="entry name" value="Cyt_P450"/>
</dbReference>
<evidence type="ECO:0000256" key="11">
    <source>
        <dbReference type="ARBA" id="ARBA00023136"/>
    </source>
</evidence>
<proteinExistence type="inferred from homology"/>
<dbReference type="GO" id="GO:0016020">
    <property type="term" value="C:membrane"/>
    <property type="evidence" value="ECO:0007669"/>
    <property type="project" value="UniProtKB-SubCell"/>
</dbReference>
<dbReference type="GO" id="GO:0005506">
    <property type="term" value="F:iron ion binding"/>
    <property type="evidence" value="ECO:0007669"/>
    <property type="project" value="InterPro"/>
</dbReference>
<comment type="cofactor">
    <cofactor evidence="1">
        <name>heme</name>
        <dbReference type="ChEBI" id="CHEBI:30413"/>
    </cofactor>
</comment>
<dbReference type="GO" id="GO:0004497">
    <property type="term" value="F:monooxygenase activity"/>
    <property type="evidence" value="ECO:0007669"/>
    <property type="project" value="UniProtKB-KW"/>
</dbReference>
<keyword evidence="9" id="KW-0408">Iron</keyword>
<evidence type="ECO:0000313" key="12">
    <source>
        <dbReference type="EMBL" id="PSR75207.1"/>
    </source>
</evidence>
<comment type="subcellular location">
    <subcellularLocation>
        <location evidence="2">Membrane</location>
    </subcellularLocation>
</comment>
<dbReference type="InterPro" id="IPR050364">
    <property type="entry name" value="Cytochrome_P450_fung"/>
</dbReference>
<evidence type="ECO:0000313" key="13">
    <source>
        <dbReference type="Proteomes" id="UP000186601"/>
    </source>
</evidence>
<dbReference type="GO" id="GO:0016705">
    <property type="term" value="F:oxidoreductase activity, acting on paired donors, with incorporation or reduction of molecular oxygen"/>
    <property type="evidence" value="ECO:0007669"/>
    <property type="project" value="InterPro"/>
</dbReference>
<comment type="caution">
    <text evidence="12">The sequence shown here is derived from an EMBL/GenBank/DDBJ whole genome shotgun (WGS) entry which is preliminary data.</text>
</comment>
<organism evidence="12 13">
    <name type="scientific">Hermanssonia centrifuga</name>
    <dbReference type="NCBI Taxonomy" id="98765"/>
    <lineage>
        <taxon>Eukaryota</taxon>
        <taxon>Fungi</taxon>
        <taxon>Dikarya</taxon>
        <taxon>Basidiomycota</taxon>
        <taxon>Agaricomycotina</taxon>
        <taxon>Agaricomycetes</taxon>
        <taxon>Polyporales</taxon>
        <taxon>Meruliaceae</taxon>
        <taxon>Hermanssonia</taxon>
    </lineage>
</organism>
<protein>
    <recommendedName>
        <fullName evidence="14">Cytochrome P450</fullName>
    </recommendedName>
</protein>
<dbReference type="Gene3D" id="1.10.630.10">
    <property type="entry name" value="Cytochrome P450"/>
    <property type="match status" value="2"/>
</dbReference>
<dbReference type="InterPro" id="IPR036396">
    <property type="entry name" value="Cyt_P450_sf"/>
</dbReference>
<accession>A0A2R6NRA3</accession>
<evidence type="ECO:0000256" key="5">
    <source>
        <dbReference type="ARBA" id="ARBA00022692"/>
    </source>
</evidence>
<evidence type="ECO:0000256" key="9">
    <source>
        <dbReference type="ARBA" id="ARBA00023004"/>
    </source>
</evidence>
<gene>
    <name evidence="12" type="ORF">PHLCEN_2v9248</name>
</gene>
<keyword evidence="13" id="KW-1185">Reference proteome</keyword>
<evidence type="ECO:0000256" key="3">
    <source>
        <dbReference type="ARBA" id="ARBA00010617"/>
    </source>
</evidence>
<evidence type="ECO:0000256" key="2">
    <source>
        <dbReference type="ARBA" id="ARBA00004370"/>
    </source>
</evidence>
<dbReference type="Proteomes" id="UP000186601">
    <property type="component" value="Unassembled WGS sequence"/>
</dbReference>
<keyword evidence="7" id="KW-1133">Transmembrane helix</keyword>
<evidence type="ECO:0000256" key="6">
    <source>
        <dbReference type="ARBA" id="ARBA00022723"/>
    </source>
</evidence>
<keyword evidence="6" id="KW-0479">Metal-binding</keyword>
<evidence type="ECO:0008006" key="14">
    <source>
        <dbReference type="Google" id="ProtNLM"/>
    </source>
</evidence>
<dbReference type="Pfam" id="PF00067">
    <property type="entry name" value="p450"/>
    <property type="match status" value="1"/>
</dbReference>
<evidence type="ECO:0000256" key="8">
    <source>
        <dbReference type="ARBA" id="ARBA00023002"/>
    </source>
</evidence>
<dbReference type="GO" id="GO:0020037">
    <property type="term" value="F:heme binding"/>
    <property type="evidence" value="ECO:0007669"/>
    <property type="project" value="InterPro"/>
</dbReference>
<keyword evidence="8" id="KW-0560">Oxidoreductase</keyword>
<sequence length="150" mass="16578">MIAHPDALRQAHAELDSIVGRDRTPTFEDRPYLPYINAIVKVLRWRPAAPLGLPRRCIQPKGATVFENICICPGMHLANNSLFIAVATLLWACDITNAVEKDGKAIVPDVNAIYDTGVAVHPSPFECQIKPRFAGVESLVSSVVSEWFRE</sequence>
<keyword evidence="11" id="KW-0472">Membrane</keyword>
<dbReference type="PANTHER" id="PTHR46300:SF2">
    <property type="entry name" value="CYTOCHROME P450 MONOOXYGENASE ALNH-RELATED"/>
    <property type="match status" value="1"/>
</dbReference>
<dbReference type="EMBL" id="MLYV02000917">
    <property type="protein sequence ID" value="PSR75207.1"/>
    <property type="molecule type" value="Genomic_DNA"/>
</dbReference>
<keyword evidence="10" id="KW-0503">Monooxygenase</keyword>
<evidence type="ECO:0000256" key="4">
    <source>
        <dbReference type="ARBA" id="ARBA00022617"/>
    </source>
</evidence>
<evidence type="ECO:0000256" key="7">
    <source>
        <dbReference type="ARBA" id="ARBA00022989"/>
    </source>
</evidence>
<evidence type="ECO:0000256" key="1">
    <source>
        <dbReference type="ARBA" id="ARBA00001971"/>
    </source>
</evidence>
<evidence type="ECO:0000256" key="10">
    <source>
        <dbReference type="ARBA" id="ARBA00023033"/>
    </source>
</evidence>
<reference evidence="12 13" key="1">
    <citation type="submission" date="2018-02" db="EMBL/GenBank/DDBJ databases">
        <title>Genome sequence of the basidiomycete white-rot fungus Phlebia centrifuga.</title>
        <authorList>
            <person name="Granchi Z."/>
            <person name="Peng M."/>
            <person name="de Vries R.P."/>
            <person name="Hilden K."/>
            <person name="Makela M.R."/>
            <person name="Grigoriev I."/>
            <person name="Riley R."/>
        </authorList>
    </citation>
    <scope>NUCLEOTIDE SEQUENCE [LARGE SCALE GENOMIC DNA]</scope>
    <source>
        <strain evidence="12 13">FBCC195</strain>
    </source>
</reference>
<dbReference type="SUPFAM" id="SSF48264">
    <property type="entry name" value="Cytochrome P450"/>
    <property type="match status" value="1"/>
</dbReference>
<dbReference type="PANTHER" id="PTHR46300">
    <property type="entry name" value="P450, PUTATIVE (EUROFUNG)-RELATED-RELATED"/>
    <property type="match status" value="1"/>
</dbReference>
<keyword evidence="5" id="KW-0812">Transmembrane</keyword>
<keyword evidence="4" id="KW-0349">Heme</keyword>
<name>A0A2R6NRA3_9APHY</name>
<dbReference type="OrthoDB" id="3934656at2759"/>
<dbReference type="STRING" id="98765.A0A2R6NRA3"/>
<comment type="similarity">
    <text evidence="3">Belongs to the cytochrome P450 family.</text>
</comment>